<feature type="domain" description="HPr" evidence="6">
    <location>
        <begin position="1"/>
        <end position="89"/>
    </location>
</feature>
<reference evidence="7" key="1">
    <citation type="journal article" date="2021" name="PeerJ">
        <title>Extensive microbial diversity within the chicken gut microbiome revealed by metagenomics and culture.</title>
        <authorList>
            <person name="Gilroy R."/>
            <person name="Ravi A."/>
            <person name="Getino M."/>
            <person name="Pursley I."/>
            <person name="Horton D.L."/>
            <person name="Alikhan N.F."/>
            <person name="Baker D."/>
            <person name="Gharbi K."/>
            <person name="Hall N."/>
            <person name="Watson M."/>
            <person name="Adriaenssens E.M."/>
            <person name="Foster-Nyarko E."/>
            <person name="Jarju S."/>
            <person name="Secka A."/>
            <person name="Antonio M."/>
            <person name="Oren A."/>
            <person name="Chaudhuri R.R."/>
            <person name="La Ragione R."/>
            <person name="Hildebrand F."/>
            <person name="Pallen M.J."/>
        </authorList>
    </citation>
    <scope>NUCLEOTIDE SEQUENCE</scope>
    <source>
        <strain evidence="7">ChiHjej13B12-24818</strain>
    </source>
</reference>
<dbReference type="PANTHER" id="PTHR33705:SF2">
    <property type="entry name" value="PHOSPHOCARRIER PROTEIN NPR"/>
    <property type="match status" value="1"/>
</dbReference>
<evidence type="ECO:0000313" key="8">
    <source>
        <dbReference type="Proteomes" id="UP000823823"/>
    </source>
</evidence>
<comment type="function">
    <text evidence="1">General (non sugar-specific) component of the phosphoenolpyruvate-dependent sugar phosphotransferase system (sugar PTS). This major carbohydrate active-transport system catalyzes the phosphorylation of incoming sugar substrates concomitantly with their translocation across the cell membrane. The phosphoryl group from phosphoenolpyruvate (PEP) is transferred to the phosphoryl carrier protein HPr by enzyme I. Phospho-HPr then transfers it to the PTS EIIA domain.</text>
</comment>
<gene>
    <name evidence="7" type="ORF">H9786_00750</name>
</gene>
<dbReference type="InterPro" id="IPR050399">
    <property type="entry name" value="HPr"/>
</dbReference>
<dbReference type="InterPro" id="IPR035895">
    <property type="entry name" value="HPr-like_sf"/>
</dbReference>
<proteinExistence type="predicted"/>
<dbReference type="PANTHER" id="PTHR33705">
    <property type="entry name" value="PHOSPHOCARRIER PROTEIN HPR"/>
    <property type="match status" value="1"/>
</dbReference>
<name>A0A9D2RMG1_9MICO</name>
<accession>A0A9D2RMG1</accession>
<evidence type="ECO:0000256" key="2">
    <source>
        <dbReference type="ARBA" id="ARBA00004496"/>
    </source>
</evidence>
<dbReference type="PRINTS" id="PR00107">
    <property type="entry name" value="PHOSPHOCPHPR"/>
</dbReference>
<reference evidence="7" key="2">
    <citation type="submission" date="2021-04" db="EMBL/GenBank/DDBJ databases">
        <authorList>
            <person name="Gilroy R."/>
        </authorList>
    </citation>
    <scope>NUCLEOTIDE SEQUENCE</scope>
    <source>
        <strain evidence="7">ChiHjej13B12-24818</strain>
    </source>
</reference>
<keyword evidence="4" id="KW-0963">Cytoplasm</keyword>
<dbReference type="Gene3D" id="3.30.1340.10">
    <property type="entry name" value="HPr-like"/>
    <property type="match status" value="1"/>
</dbReference>
<dbReference type="PROSITE" id="PS51350">
    <property type="entry name" value="PTS_HPR_DOM"/>
    <property type="match status" value="1"/>
</dbReference>
<dbReference type="CDD" id="cd00367">
    <property type="entry name" value="PTS-HPr_like"/>
    <property type="match status" value="1"/>
</dbReference>
<comment type="subcellular location">
    <subcellularLocation>
        <location evidence="2">Cytoplasm</location>
    </subcellularLocation>
</comment>
<evidence type="ECO:0000256" key="1">
    <source>
        <dbReference type="ARBA" id="ARBA00003681"/>
    </source>
</evidence>
<organism evidence="7 8">
    <name type="scientific">Candidatus Brachybacterium merdavium</name>
    <dbReference type="NCBI Taxonomy" id="2838513"/>
    <lineage>
        <taxon>Bacteria</taxon>
        <taxon>Bacillati</taxon>
        <taxon>Actinomycetota</taxon>
        <taxon>Actinomycetes</taxon>
        <taxon>Micrococcales</taxon>
        <taxon>Dermabacteraceae</taxon>
        <taxon>Brachybacterium</taxon>
    </lineage>
</organism>
<dbReference type="Proteomes" id="UP000823823">
    <property type="component" value="Unassembled WGS sequence"/>
</dbReference>
<dbReference type="InterPro" id="IPR000032">
    <property type="entry name" value="HPr-like"/>
</dbReference>
<sequence length="89" mass="9052">MAERTVTIASASGLHARPAALFSQAAGQQPAQVTIAKGAGEAVQASSILMLLTLGADQGDEVTLRAEGEGAEESVAALAEMLERDLDTD</sequence>
<keyword evidence="5" id="KW-0598">Phosphotransferase system</keyword>
<dbReference type="EMBL" id="DWZH01000007">
    <property type="protein sequence ID" value="HJB09050.1"/>
    <property type="molecule type" value="Genomic_DNA"/>
</dbReference>
<dbReference type="GO" id="GO:0009401">
    <property type="term" value="P:phosphoenolpyruvate-dependent sugar phosphotransferase system"/>
    <property type="evidence" value="ECO:0007669"/>
    <property type="project" value="UniProtKB-KW"/>
</dbReference>
<comment type="caution">
    <text evidence="7">The sequence shown here is derived from an EMBL/GenBank/DDBJ whole genome shotgun (WGS) entry which is preliminary data.</text>
</comment>
<evidence type="ECO:0000256" key="5">
    <source>
        <dbReference type="ARBA" id="ARBA00022683"/>
    </source>
</evidence>
<evidence type="ECO:0000256" key="4">
    <source>
        <dbReference type="ARBA" id="ARBA00022490"/>
    </source>
</evidence>
<protein>
    <recommendedName>
        <fullName evidence="3">Phosphocarrier protein HPr</fullName>
    </recommendedName>
</protein>
<dbReference type="PROSITE" id="PS00369">
    <property type="entry name" value="PTS_HPR_HIS"/>
    <property type="match status" value="1"/>
</dbReference>
<dbReference type="AlphaFoldDB" id="A0A9D2RMG1"/>
<evidence type="ECO:0000313" key="7">
    <source>
        <dbReference type="EMBL" id="HJB09050.1"/>
    </source>
</evidence>
<dbReference type="SUPFAM" id="SSF55594">
    <property type="entry name" value="HPr-like"/>
    <property type="match status" value="1"/>
</dbReference>
<evidence type="ECO:0000256" key="3">
    <source>
        <dbReference type="ARBA" id="ARBA00020422"/>
    </source>
</evidence>
<dbReference type="Pfam" id="PF00381">
    <property type="entry name" value="PTS-HPr"/>
    <property type="match status" value="1"/>
</dbReference>
<evidence type="ECO:0000259" key="6">
    <source>
        <dbReference type="PROSITE" id="PS51350"/>
    </source>
</evidence>
<dbReference type="InterPro" id="IPR001020">
    <property type="entry name" value="PTS_HPr_His_P_site"/>
</dbReference>
<dbReference type="GO" id="GO:0005737">
    <property type="term" value="C:cytoplasm"/>
    <property type="evidence" value="ECO:0007669"/>
    <property type="project" value="UniProtKB-SubCell"/>
</dbReference>
<dbReference type="NCBIfam" id="TIGR01003">
    <property type="entry name" value="PTS_HPr_family"/>
    <property type="match status" value="1"/>
</dbReference>